<comment type="caution">
    <text evidence="11">The sequence shown here is derived from an EMBL/GenBank/DDBJ whole genome shotgun (WGS) entry which is preliminary data.</text>
</comment>
<dbReference type="CDD" id="cd12151">
    <property type="entry name" value="F1-ATPase_gamma"/>
    <property type="match status" value="1"/>
</dbReference>
<keyword evidence="10" id="KW-1003">Cell membrane</keyword>
<dbReference type="Proteomes" id="UP000018141">
    <property type="component" value="Unassembled WGS sequence"/>
</dbReference>
<dbReference type="Gene3D" id="1.10.287.80">
    <property type="entry name" value="ATP synthase, gamma subunit, helix hairpin domain"/>
    <property type="match status" value="2"/>
</dbReference>
<dbReference type="SUPFAM" id="SSF52943">
    <property type="entry name" value="ATP synthase (F1-ATPase), gamma subunit"/>
    <property type="match status" value="1"/>
</dbReference>
<evidence type="ECO:0000256" key="6">
    <source>
        <dbReference type="ARBA" id="ARBA00023065"/>
    </source>
</evidence>
<evidence type="ECO:0000256" key="10">
    <source>
        <dbReference type="HAMAP-Rule" id="MF_00815"/>
    </source>
</evidence>
<dbReference type="InterPro" id="IPR035968">
    <property type="entry name" value="ATP_synth_F1_ATPase_gsu"/>
</dbReference>
<dbReference type="HAMAP" id="MF_00815">
    <property type="entry name" value="ATP_synth_gamma_bact"/>
    <property type="match status" value="1"/>
</dbReference>
<dbReference type="InterPro" id="IPR000131">
    <property type="entry name" value="ATP_synth_F1_gsu"/>
</dbReference>
<dbReference type="PANTHER" id="PTHR11693">
    <property type="entry name" value="ATP SYNTHASE GAMMA CHAIN"/>
    <property type="match status" value="1"/>
</dbReference>
<dbReference type="PRINTS" id="PR00126">
    <property type="entry name" value="ATPASEGAMMA"/>
</dbReference>
<dbReference type="GO" id="GO:0045259">
    <property type="term" value="C:proton-transporting ATP synthase complex"/>
    <property type="evidence" value="ECO:0007669"/>
    <property type="project" value="UniProtKB-KW"/>
</dbReference>
<dbReference type="AlphaFoldDB" id="R7AFW0"/>
<keyword evidence="7 10" id="KW-0472">Membrane</keyword>
<evidence type="ECO:0000256" key="9">
    <source>
        <dbReference type="ARBA" id="ARBA00023310"/>
    </source>
</evidence>
<keyword evidence="5 10" id="KW-0375">Hydrogen ion transport</keyword>
<dbReference type="NCBIfam" id="TIGR01146">
    <property type="entry name" value="ATPsyn_F1gamma"/>
    <property type="match status" value="1"/>
</dbReference>
<sequence length="321" mass="37168">MANAKEIQNRIRSIQDTMKITRAMYMMSSMKLRKAKQQLENTEPYFFGLQDQISSILYHFPDMEHIYFDNRSSDNAESFKKKAYIVLTGDKGMAGAYNHNVIKEAQALCDNSDNYMLFVVGEIGRQYFLGQGYPVKEDFRFTATNPSMHRARVITELIVDMYNREQIDEVYVIYTKMANSIKEEVDVRQLLPLKTHQFIKQEMLEKQKESFSKDGDGYDDNEEHYDNDGNFLIYPSPKKVLKKVVYNYVTGFIYGALVEASASEENARMMAMQSATDNAEEMLKDLSVQYNRVRQAAITQEITEVIGGAKALKKKKRKQVR</sequence>
<evidence type="ECO:0000313" key="12">
    <source>
        <dbReference type="Proteomes" id="UP000018141"/>
    </source>
</evidence>
<name>R7AFW0_9FIRM</name>
<proteinExistence type="inferred from homology"/>
<evidence type="ECO:0000256" key="2">
    <source>
        <dbReference type="ARBA" id="ARBA00004170"/>
    </source>
</evidence>
<gene>
    <name evidence="10" type="primary">atpG</name>
    <name evidence="11" type="ORF">BN656_01509</name>
</gene>
<dbReference type="GO" id="GO:0005524">
    <property type="term" value="F:ATP binding"/>
    <property type="evidence" value="ECO:0007669"/>
    <property type="project" value="UniProtKB-UniRule"/>
</dbReference>
<keyword evidence="9 10" id="KW-0066">ATP synthesis</keyword>
<evidence type="ECO:0000313" key="11">
    <source>
        <dbReference type="EMBL" id="CDD57240.1"/>
    </source>
</evidence>
<evidence type="ECO:0000256" key="1">
    <source>
        <dbReference type="ARBA" id="ARBA00003456"/>
    </source>
</evidence>
<keyword evidence="4 10" id="KW-0813">Transport</keyword>
<accession>R7AFW0</accession>
<comment type="function">
    <text evidence="1 10">Produces ATP from ADP in the presence of a proton gradient across the membrane. The gamma chain is believed to be important in regulating ATPase activity and the flow of protons through the CF(0) complex.</text>
</comment>
<keyword evidence="8 10" id="KW-0139">CF(1)</keyword>
<dbReference type="GO" id="GO:0042777">
    <property type="term" value="P:proton motive force-driven plasma membrane ATP synthesis"/>
    <property type="evidence" value="ECO:0007669"/>
    <property type="project" value="UniProtKB-UniRule"/>
</dbReference>
<comment type="subunit">
    <text evidence="10">F-type ATPases have 2 components, CF(1) - the catalytic core - and CF(0) - the membrane proton channel. CF(1) has five subunits: alpha(3), beta(3), gamma(1), delta(1), epsilon(1). CF(0) has three main subunits: a, b and c.</text>
</comment>
<evidence type="ECO:0000256" key="7">
    <source>
        <dbReference type="ARBA" id="ARBA00023136"/>
    </source>
</evidence>
<reference evidence="11" key="1">
    <citation type="submission" date="2012-11" db="EMBL/GenBank/DDBJ databases">
        <title>Dependencies among metagenomic species, viruses, plasmids and units of genetic variation.</title>
        <authorList>
            <person name="Nielsen H.B."/>
            <person name="Almeida M."/>
            <person name="Juncker A.S."/>
            <person name="Rasmussen S."/>
            <person name="Li J."/>
            <person name="Sunagawa S."/>
            <person name="Plichta D."/>
            <person name="Gautier L."/>
            <person name="Le Chatelier E."/>
            <person name="Peletier E."/>
            <person name="Bonde I."/>
            <person name="Nielsen T."/>
            <person name="Manichanh C."/>
            <person name="Arumugam M."/>
            <person name="Batto J."/>
            <person name="Santos M.B.Q.D."/>
            <person name="Blom N."/>
            <person name="Borruel N."/>
            <person name="Burgdorf K.S."/>
            <person name="Boumezbeur F."/>
            <person name="Casellas F."/>
            <person name="Dore J."/>
            <person name="Guarner F."/>
            <person name="Hansen T."/>
            <person name="Hildebrand F."/>
            <person name="Kaas R.S."/>
            <person name="Kennedy S."/>
            <person name="Kristiansen K."/>
            <person name="Kultima J.R."/>
            <person name="Leonard P."/>
            <person name="Levenez F."/>
            <person name="Lund O."/>
            <person name="Moumen B."/>
            <person name="Le Paslier D."/>
            <person name="Pons N."/>
            <person name="Pedersen O."/>
            <person name="Prifti E."/>
            <person name="Qin J."/>
            <person name="Raes J."/>
            <person name="Tap J."/>
            <person name="Tims S."/>
            <person name="Ussery D.W."/>
            <person name="Yamada T."/>
            <person name="MetaHit consortium"/>
            <person name="Renault P."/>
            <person name="Sicheritz-Ponten T."/>
            <person name="Bork P."/>
            <person name="Wang J."/>
            <person name="Brunak S."/>
            <person name="Ehrlich S.D."/>
        </authorList>
    </citation>
    <scope>NUCLEOTIDE SEQUENCE [LARGE SCALE GENOMIC DNA]</scope>
</reference>
<dbReference type="PANTHER" id="PTHR11693:SF22">
    <property type="entry name" value="ATP SYNTHASE SUBUNIT GAMMA, MITOCHONDRIAL"/>
    <property type="match status" value="1"/>
</dbReference>
<comment type="similarity">
    <text evidence="3 10">Belongs to the ATPase gamma chain family.</text>
</comment>
<evidence type="ECO:0000256" key="3">
    <source>
        <dbReference type="ARBA" id="ARBA00007681"/>
    </source>
</evidence>
<dbReference type="PROSITE" id="PS00153">
    <property type="entry name" value="ATPASE_GAMMA"/>
    <property type="match status" value="1"/>
</dbReference>
<dbReference type="EMBL" id="CBHH010000044">
    <property type="protein sequence ID" value="CDD57240.1"/>
    <property type="molecule type" value="Genomic_DNA"/>
</dbReference>
<dbReference type="Gene3D" id="3.40.1380.10">
    <property type="match status" value="1"/>
</dbReference>
<organism evidence="11 12">
    <name type="scientific">Bacteroides pectinophilus CAG:437</name>
    <dbReference type="NCBI Taxonomy" id="1263051"/>
    <lineage>
        <taxon>Bacteria</taxon>
        <taxon>Bacillati</taxon>
        <taxon>Bacillota</taxon>
        <taxon>Clostridia</taxon>
        <taxon>Eubacteriales</taxon>
    </lineage>
</organism>
<protein>
    <recommendedName>
        <fullName evidence="10">ATP synthase gamma chain</fullName>
    </recommendedName>
    <alternativeName>
        <fullName evidence="10">ATP synthase F1 sector gamma subunit</fullName>
    </alternativeName>
    <alternativeName>
        <fullName evidence="10">F-ATPase gamma subunit</fullName>
    </alternativeName>
</protein>
<dbReference type="GO" id="GO:0005886">
    <property type="term" value="C:plasma membrane"/>
    <property type="evidence" value="ECO:0007669"/>
    <property type="project" value="UniProtKB-SubCell"/>
</dbReference>
<evidence type="ECO:0000256" key="4">
    <source>
        <dbReference type="ARBA" id="ARBA00022448"/>
    </source>
</evidence>
<evidence type="ECO:0000256" key="5">
    <source>
        <dbReference type="ARBA" id="ARBA00022781"/>
    </source>
</evidence>
<dbReference type="Pfam" id="PF00231">
    <property type="entry name" value="ATP-synt"/>
    <property type="match status" value="1"/>
</dbReference>
<comment type="subcellular location">
    <subcellularLocation>
        <location evidence="10">Cell membrane</location>
        <topology evidence="10">Peripheral membrane protein</topology>
    </subcellularLocation>
    <subcellularLocation>
        <location evidence="2">Membrane</location>
        <topology evidence="2">Peripheral membrane protein</topology>
    </subcellularLocation>
</comment>
<evidence type="ECO:0000256" key="8">
    <source>
        <dbReference type="ARBA" id="ARBA00023196"/>
    </source>
</evidence>
<dbReference type="GO" id="GO:0046933">
    <property type="term" value="F:proton-transporting ATP synthase activity, rotational mechanism"/>
    <property type="evidence" value="ECO:0007669"/>
    <property type="project" value="UniProtKB-UniRule"/>
</dbReference>
<keyword evidence="6 10" id="KW-0406">Ion transport</keyword>
<dbReference type="InterPro" id="IPR023632">
    <property type="entry name" value="ATP_synth_F1_gsu_CS"/>
</dbReference>